<proteinExistence type="predicted"/>
<gene>
    <name evidence="2" type="ORF">F2Q70_00020226</name>
</gene>
<accession>A0A8S9GUR4</accession>
<comment type="caution">
    <text evidence="2">The sequence shown here is derived from an EMBL/GenBank/DDBJ whole genome shotgun (WGS) entry which is preliminary data.</text>
</comment>
<reference evidence="2" key="1">
    <citation type="submission" date="2019-12" db="EMBL/GenBank/DDBJ databases">
        <title>Genome sequencing and annotation of Brassica cretica.</title>
        <authorList>
            <person name="Studholme D.J."/>
            <person name="Sarris P.F."/>
        </authorList>
    </citation>
    <scope>NUCLEOTIDE SEQUENCE</scope>
    <source>
        <strain evidence="2">PFS-102/07</strain>
        <tissue evidence="2">Leaf</tissue>
    </source>
</reference>
<sequence>MAIVSPSRWRSSTSTGISLVDEGQRRFLSLVALLDEENGDCSLSVLSSTKRRFLSLAVALVEERRRREVGTKPVSLADKTANRKGCLIKMLDPVGETKTKIPTIVHTDGGDSSSSQPTDMKRPPGVKASKARGKKPVAEEKAMKEFETMWSIRQHDLAQKEHLSKMRLLDSLIAKKEPLVEYEEELKKKLINELFLINVLLHLAGCVDLWSKEDRGHGFVVDRGCVDVVVLLSRVCCCHGFVVKRSRECCLHVVDVKNTDL</sequence>
<evidence type="ECO:0000256" key="1">
    <source>
        <dbReference type="SAM" id="MobiDB-lite"/>
    </source>
</evidence>
<protein>
    <recommendedName>
        <fullName evidence="3">No apical meristem-associated C-terminal domain-containing protein</fullName>
    </recommendedName>
</protein>
<evidence type="ECO:0000313" key="2">
    <source>
        <dbReference type="EMBL" id="KAF2548444.1"/>
    </source>
</evidence>
<dbReference type="AlphaFoldDB" id="A0A8S9GUR4"/>
<organism evidence="2">
    <name type="scientific">Brassica cretica</name>
    <name type="common">Mustard</name>
    <dbReference type="NCBI Taxonomy" id="69181"/>
    <lineage>
        <taxon>Eukaryota</taxon>
        <taxon>Viridiplantae</taxon>
        <taxon>Streptophyta</taxon>
        <taxon>Embryophyta</taxon>
        <taxon>Tracheophyta</taxon>
        <taxon>Spermatophyta</taxon>
        <taxon>Magnoliopsida</taxon>
        <taxon>eudicotyledons</taxon>
        <taxon>Gunneridae</taxon>
        <taxon>Pentapetalae</taxon>
        <taxon>rosids</taxon>
        <taxon>malvids</taxon>
        <taxon>Brassicales</taxon>
        <taxon>Brassicaceae</taxon>
        <taxon>Brassiceae</taxon>
        <taxon>Brassica</taxon>
    </lineage>
</organism>
<name>A0A8S9GUR4_BRACR</name>
<feature type="region of interest" description="Disordered" evidence="1">
    <location>
        <begin position="102"/>
        <end position="138"/>
    </location>
</feature>
<evidence type="ECO:0008006" key="3">
    <source>
        <dbReference type="Google" id="ProtNLM"/>
    </source>
</evidence>
<dbReference type="EMBL" id="QGKY02001925">
    <property type="protein sequence ID" value="KAF2548444.1"/>
    <property type="molecule type" value="Genomic_DNA"/>
</dbReference>